<organism evidence="18">
    <name type="scientific">Echinostoma caproni</name>
    <dbReference type="NCBI Taxonomy" id="27848"/>
    <lineage>
        <taxon>Eukaryota</taxon>
        <taxon>Metazoa</taxon>
        <taxon>Spiralia</taxon>
        <taxon>Lophotrochozoa</taxon>
        <taxon>Platyhelminthes</taxon>
        <taxon>Trematoda</taxon>
        <taxon>Digenea</taxon>
        <taxon>Plagiorchiida</taxon>
        <taxon>Echinostomata</taxon>
        <taxon>Echinostomatoidea</taxon>
        <taxon>Echinostomatidae</taxon>
        <taxon>Echinostoma</taxon>
    </lineage>
</organism>
<evidence type="ECO:0000256" key="4">
    <source>
        <dbReference type="ARBA" id="ARBA00022737"/>
    </source>
</evidence>
<keyword evidence="10" id="KW-1064">Adaptive immunity</keyword>
<proteinExistence type="predicted"/>
<dbReference type="OrthoDB" id="7327383at2759"/>
<evidence type="ECO:0000256" key="9">
    <source>
        <dbReference type="ARBA" id="ARBA00023125"/>
    </source>
</evidence>
<feature type="compositionally biased region" description="Polar residues" evidence="14">
    <location>
        <begin position="549"/>
        <end position="573"/>
    </location>
</feature>
<evidence type="ECO:0000256" key="12">
    <source>
        <dbReference type="ARBA" id="ARBA00023242"/>
    </source>
</evidence>
<gene>
    <name evidence="16" type="ORF">ECPE_LOCUS5412</name>
</gene>
<dbReference type="GO" id="GO:0005737">
    <property type="term" value="C:cytoplasm"/>
    <property type="evidence" value="ECO:0007669"/>
    <property type="project" value="TreeGrafter"/>
</dbReference>
<keyword evidence="12" id="KW-0539">Nucleus</keyword>
<dbReference type="FunFam" id="3.30.160.60:FF:000211">
    <property type="entry name" value="PR domain zinc finger protein 1"/>
    <property type="match status" value="1"/>
</dbReference>
<keyword evidence="5 13" id="KW-0863">Zinc-finger</keyword>
<evidence type="ECO:0000256" key="10">
    <source>
        <dbReference type="ARBA" id="ARBA00023130"/>
    </source>
</evidence>
<evidence type="ECO:0000256" key="5">
    <source>
        <dbReference type="ARBA" id="ARBA00022771"/>
    </source>
</evidence>
<keyword evidence="11" id="KW-0804">Transcription</keyword>
<dbReference type="InterPro" id="IPR036236">
    <property type="entry name" value="Znf_C2H2_sf"/>
</dbReference>
<dbReference type="SMART" id="SM00355">
    <property type="entry name" value="ZnF_C2H2"/>
    <property type="match status" value="5"/>
</dbReference>
<evidence type="ECO:0000256" key="2">
    <source>
        <dbReference type="ARBA" id="ARBA00022588"/>
    </source>
</evidence>
<keyword evidence="8" id="KW-0805">Transcription regulation</keyword>
<keyword evidence="17" id="KW-1185">Reference proteome</keyword>
<reference evidence="18" key="1">
    <citation type="submission" date="2016-06" db="UniProtKB">
        <authorList>
            <consortium name="WormBaseParasite"/>
        </authorList>
    </citation>
    <scope>IDENTIFICATION</scope>
</reference>
<evidence type="ECO:0000256" key="7">
    <source>
        <dbReference type="ARBA" id="ARBA00022859"/>
    </source>
</evidence>
<dbReference type="AlphaFoldDB" id="A0A183AEM7"/>
<evidence type="ECO:0000256" key="8">
    <source>
        <dbReference type="ARBA" id="ARBA00023015"/>
    </source>
</evidence>
<evidence type="ECO:0000256" key="3">
    <source>
        <dbReference type="ARBA" id="ARBA00022723"/>
    </source>
</evidence>
<dbReference type="PANTHER" id="PTHR16515">
    <property type="entry name" value="PR DOMAIN ZINC FINGER PROTEIN"/>
    <property type="match status" value="1"/>
</dbReference>
<evidence type="ECO:0000256" key="11">
    <source>
        <dbReference type="ARBA" id="ARBA00023163"/>
    </source>
</evidence>
<reference evidence="16 17" key="2">
    <citation type="submission" date="2018-11" db="EMBL/GenBank/DDBJ databases">
        <authorList>
            <consortium name="Pathogen Informatics"/>
        </authorList>
    </citation>
    <scope>NUCLEOTIDE SEQUENCE [LARGE SCALE GENOMIC DNA]</scope>
    <source>
        <strain evidence="16 17">Egypt</strain>
    </source>
</reference>
<feature type="domain" description="C2H2-type" evidence="15">
    <location>
        <begin position="632"/>
        <end position="659"/>
    </location>
</feature>
<comment type="subcellular location">
    <subcellularLocation>
        <location evidence="1">Nucleus</location>
    </subcellularLocation>
</comment>
<dbReference type="GO" id="GO:0045087">
    <property type="term" value="P:innate immune response"/>
    <property type="evidence" value="ECO:0007669"/>
    <property type="project" value="UniProtKB-KW"/>
</dbReference>
<evidence type="ECO:0000259" key="15">
    <source>
        <dbReference type="PROSITE" id="PS50157"/>
    </source>
</evidence>
<keyword evidence="6" id="KW-0862">Zinc</keyword>
<keyword evidence="7" id="KW-0391">Immunity</keyword>
<dbReference type="Pfam" id="PF00096">
    <property type="entry name" value="zf-C2H2"/>
    <property type="match status" value="3"/>
</dbReference>
<dbReference type="GO" id="GO:0000978">
    <property type="term" value="F:RNA polymerase II cis-regulatory region sequence-specific DNA binding"/>
    <property type="evidence" value="ECO:0007669"/>
    <property type="project" value="TreeGrafter"/>
</dbReference>
<keyword evidence="3" id="KW-0479">Metal-binding</keyword>
<dbReference type="PROSITE" id="PS50157">
    <property type="entry name" value="ZINC_FINGER_C2H2_2"/>
    <property type="match status" value="4"/>
</dbReference>
<dbReference type="GO" id="GO:0005634">
    <property type="term" value="C:nucleus"/>
    <property type="evidence" value="ECO:0007669"/>
    <property type="project" value="UniProtKB-SubCell"/>
</dbReference>
<dbReference type="FunFam" id="3.30.160.60:FF:000262">
    <property type="entry name" value="PR domain zinc finger protein 1"/>
    <property type="match status" value="1"/>
</dbReference>
<dbReference type="Gene3D" id="3.30.160.60">
    <property type="entry name" value="Classic Zinc Finger"/>
    <property type="match status" value="4"/>
</dbReference>
<dbReference type="Proteomes" id="UP000272942">
    <property type="component" value="Unassembled WGS sequence"/>
</dbReference>
<keyword evidence="2" id="KW-0399">Innate immunity</keyword>
<keyword evidence="9" id="KW-0238">DNA-binding</keyword>
<dbReference type="FunFam" id="3.30.160.60:FF:000132">
    <property type="entry name" value="PR domain zinc finger protein 1"/>
    <property type="match status" value="1"/>
</dbReference>
<feature type="domain" description="C2H2-type" evidence="15">
    <location>
        <begin position="688"/>
        <end position="715"/>
    </location>
</feature>
<evidence type="ECO:0000256" key="14">
    <source>
        <dbReference type="SAM" id="MobiDB-lite"/>
    </source>
</evidence>
<evidence type="ECO:0000313" key="17">
    <source>
        <dbReference type="Proteomes" id="UP000272942"/>
    </source>
</evidence>
<evidence type="ECO:0000313" key="18">
    <source>
        <dbReference type="WBParaSite" id="ECPE_0000542501-mRNA-1"/>
    </source>
</evidence>
<evidence type="ECO:0000313" key="16">
    <source>
        <dbReference type="EMBL" id="VDP75458.1"/>
    </source>
</evidence>
<accession>A0A183AEM7</accession>
<dbReference type="GO" id="GO:0002250">
    <property type="term" value="P:adaptive immune response"/>
    <property type="evidence" value="ECO:0007669"/>
    <property type="project" value="UniProtKB-KW"/>
</dbReference>
<name>A0A183AEM7_9TREM</name>
<keyword evidence="4" id="KW-0677">Repeat</keyword>
<dbReference type="EMBL" id="UZAN01042264">
    <property type="protein sequence ID" value="VDP75458.1"/>
    <property type="molecule type" value="Genomic_DNA"/>
</dbReference>
<dbReference type="WBParaSite" id="ECPE_0000542501-mRNA-1">
    <property type="protein sequence ID" value="ECPE_0000542501-mRNA-1"/>
    <property type="gene ID" value="ECPE_0000542501"/>
</dbReference>
<dbReference type="SUPFAM" id="SSF57667">
    <property type="entry name" value="beta-beta-alpha zinc fingers"/>
    <property type="match status" value="3"/>
</dbReference>
<sequence length="792" mass="87711">MNQVIRSSGSKLMTDCETATTSATHNRSMTTTTATAMSEDGLVTSQSLFGAQFSRPDKMETRSTSGFSSTLGTIKKTECTSGSAMIETSDTDTTEGGVEPVPNVQTELTPWQSMESLLDPDGPKTTKEMWHGIPQSEASCMKPFNGISQESSIRIAENAHIDRRLNENPTSHVKSEGSALSNRMYTIDCILSPTASLDSSTDVHTTTNSPYSSPSASILPTLAPPLIRPTKTDFASSPKMSSHTCLSAFPEISSFGLTGSGQTVTASTDTNITNTTSTVPSNTGDYPNNCNINNSTNNTTNTAASFDFWFALFFELWTQRFREIQSQMTQVQPIDFRLSATDNRRGNSDCDTCIAPSSILMNWPTTPVIPGGKADLSTESRSNIYTTEPTSDPNLQLPYSLQSLASLRPIVPGLVDIPEAYSLASTPNKPTMGPAVCNNAYKLTSTDTIRNFWNRNQSESHTGLSNTNMWKDYHSFSSRVKQSSPSNNSWFSESMVPNLHAEPQSLSLNTSQAKDYCRPLHGDPEHPQAINASALTLIDRAKGLATTSGTISNVKRNTTGSNRSTALSFTNRTDIPRPTNGGRRTRGYRALPFPIGKRDGRMHYECNVCHKTFGQLSNLKVHLRTHTGERPFRCTVCDKGFTQLAHLQKHTLVHTGEKPHQCVVCEKRFSSTSNLKTHMRLHSGEKPFKCKLCDVKFSQFIHLKLHRRLHSSDRSFNCPKCQRKFTSYGYLRMHWEREDCYSKDQLPPDQYLWMDLSNPAFNNSECDLNQSGEFAHTADAYWNGSSEHQLSH</sequence>
<dbReference type="PANTHER" id="PTHR16515:SF59">
    <property type="entry name" value="PR DOMAIN ZINC FINGER PROTEIN 1"/>
    <property type="match status" value="1"/>
</dbReference>
<feature type="domain" description="C2H2-type" evidence="15">
    <location>
        <begin position="660"/>
        <end position="687"/>
    </location>
</feature>
<dbReference type="InterPro" id="IPR050331">
    <property type="entry name" value="Zinc_finger"/>
</dbReference>
<dbReference type="GO" id="GO:0045165">
    <property type="term" value="P:cell fate commitment"/>
    <property type="evidence" value="ECO:0007669"/>
    <property type="project" value="TreeGrafter"/>
</dbReference>
<feature type="region of interest" description="Disordered" evidence="14">
    <location>
        <begin position="549"/>
        <end position="587"/>
    </location>
</feature>
<evidence type="ECO:0000256" key="6">
    <source>
        <dbReference type="ARBA" id="ARBA00022833"/>
    </source>
</evidence>
<dbReference type="FunFam" id="3.30.160.60:FF:000065">
    <property type="entry name" value="B-cell CLL/lymphoma 6, member B"/>
    <property type="match status" value="1"/>
</dbReference>
<dbReference type="PROSITE" id="PS00028">
    <property type="entry name" value="ZINC_FINGER_C2H2_1"/>
    <property type="match status" value="4"/>
</dbReference>
<dbReference type="GO" id="GO:0008270">
    <property type="term" value="F:zinc ion binding"/>
    <property type="evidence" value="ECO:0007669"/>
    <property type="project" value="UniProtKB-KW"/>
</dbReference>
<dbReference type="GO" id="GO:0000122">
    <property type="term" value="P:negative regulation of transcription by RNA polymerase II"/>
    <property type="evidence" value="ECO:0007669"/>
    <property type="project" value="UniProtKB-ARBA"/>
</dbReference>
<dbReference type="GO" id="GO:0003700">
    <property type="term" value="F:DNA-binding transcription factor activity"/>
    <property type="evidence" value="ECO:0007669"/>
    <property type="project" value="TreeGrafter"/>
</dbReference>
<dbReference type="InterPro" id="IPR013087">
    <property type="entry name" value="Znf_C2H2_type"/>
</dbReference>
<evidence type="ECO:0000256" key="1">
    <source>
        <dbReference type="ARBA" id="ARBA00004123"/>
    </source>
</evidence>
<evidence type="ECO:0000256" key="13">
    <source>
        <dbReference type="PROSITE-ProRule" id="PRU00042"/>
    </source>
</evidence>
<feature type="domain" description="C2H2-type" evidence="15">
    <location>
        <begin position="604"/>
        <end position="631"/>
    </location>
</feature>
<protein>
    <submittedName>
        <fullName evidence="18">Protein krueppel</fullName>
    </submittedName>
</protein>